<evidence type="ECO:0000256" key="5">
    <source>
        <dbReference type="ARBA" id="ARBA00023163"/>
    </source>
</evidence>
<keyword evidence="5" id="KW-0804">Transcription</keyword>
<keyword evidence="4" id="KW-0238">DNA-binding</keyword>
<dbReference type="Pfam" id="PF00172">
    <property type="entry name" value="Zn_clus"/>
    <property type="match status" value="1"/>
</dbReference>
<dbReference type="PROSITE" id="PS00463">
    <property type="entry name" value="ZN2_CY6_FUNGAL_1"/>
    <property type="match status" value="1"/>
</dbReference>
<keyword evidence="6" id="KW-0539">Nucleus</keyword>
<dbReference type="EMBL" id="JAVDPF010000012">
    <property type="protein sequence ID" value="KAL1878438.1"/>
    <property type="molecule type" value="Genomic_DNA"/>
</dbReference>
<proteinExistence type="predicted"/>
<keyword evidence="2" id="KW-0862">Zinc</keyword>
<dbReference type="Gene3D" id="4.10.240.10">
    <property type="entry name" value="Zn(2)-C6 fungal-type DNA-binding domain"/>
    <property type="match status" value="1"/>
</dbReference>
<evidence type="ECO:0000256" key="1">
    <source>
        <dbReference type="ARBA" id="ARBA00022723"/>
    </source>
</evidence>
<comment type="caution">
    <text evidence="8">The sequence shown here is derived from an EMBL/GenBank/DDBJ whole genome shotgun (WGS) entry which is preliminary data.</text>
</comment>
<evidence type="ECO:0000256" key="2">
    <source>
        <dbReference type="ARBA" id="ARBA00022833"/>
    </source>
</evidence>
<feature type="domain" description="Zn(2)-C6 fungal-type" evidence="7">
    <location>
        <begin position="9"/>
        <end position="39"/>
    </location>
</feature>
<accession>A0ABR3XR22</accession>
<evidence type="ECO:0000259" key="7">
    <source>
        <dbReference type="PROSITE" id="PS50048"/>
    </source>
</evidence>
<dbReference type="InterPro" id="IPR001138">
    <property type="entry name" value="Zn2Cys6_DnaBD"/>
</dbReference>
<evidence type="ECO:0000256" key="3">
    <source>
        <dbReference type="ARBA" id="ARBA00023015"/>
    </source>
</evidence>
<dbReference type="InterPro" id="IPR036864">
    <property type="entry name" value="Zn2-C6_fun-type_DNA-bd_sf"/>
</dbReference>
<name>A0ABR3XR22_9EURO</name>
<dbReference type="SUPFAM" id="SSF57701">
    <property type="entry name" value="Zn2/Cys6 DNA-binding domain"/>
    <property type="match status" value="1"/>
</dbReference>
<evidence type="ECO:0000313" key="8">
    <source>
        <dbReference type="EMBL" id="KAL1878438.1"/>
    </source>
</evidence>
<dbReference type="PANTHER" id="PTHR47660">
    <property type="entry name" value="TRANSCRIPTION FACTOR WITH C2H2 AND ZN(2)-CYS(6) DNA BINDING DOMAIN (EUROFUNG)-RELATED-RELATED"/>
    <property type="match status" value="1"/>
</dbReference>
<dbReference type="PRINTS" id="PR00755">
    <property type="entry name" value="AFLATOXINBRP"/>
</dbReference>
<keyword evidence="1" id="KW-0479">Metal-binding</keyword>
<evidence type="ECO:0000313" key="9">
    <source>
        <dbReference type="Proteomes" id="UP001583193"/>
    </source>
</evidence>
<organism evidence="8 9">
    <name type="scientific">Paecilomyces lecythidis</name>
    <dbReference type="NCBI Taxonomy" id="3004212"/>
    <lineage>
        <taxon>Eukaryota</taxon>
        <taxon>Fungi</taxon>
        <taxon>Dikarya</taxon>
        <taxon>Ascomycota</taxon>
        <taxon>Pezizomycotina</taxon>
        <taxon>Eurotiomycetes</taxon>
        <taxon>Eurotiomycetidae</taxon>
        <taxon>Eurotiales</taxon>
        <taxon>Thermoascaceae</taxon>
        <taxon>Paecilomyces</taxon>
    </lineage>
</organism>
<sequence length="425" mass="48393">MSAIPRQKACIACAESKRKCDKKIPECQRCVDRDVDCVYPQPKRRRRDRIAREHQPSDLQGYTDVNNLGASLDFQEWDPILPSDLDLTFANETVPYIQPVSISAVDQPFLETLPGTSNISRTPGLWFLQDDTWVKQHRAQESGCTTFAQLESFIREVEGMLRSWVKDGRNCFIHGRLYEKGMPACLQGAFTTLAAYFSGTPAVTETILQISEDSSGSVLQDDAPSDPGPRGLLSHLSRVHSLFSYTFIRLFDGSVRHRASAERQIPTLRQWVVQMWKTAKEYQPRNSFANRIPQRWAPQAVDEEYDACSEMWRLWILIESVRRTHIVVDTVLNIYQIMTKGWADCTGTVMVTARRGLWEAKSTVKWFDLSCDKGPLLVPSLQPGSLLSEYRVDEVDDFVKLLLSFVVGTDKMQWWIRRSTTTGGG</sequence>
<protein>
    <recommendedName>
        <fullName evidence="7">Zn(2)-C6 fungal-type domain-containing protein</fullName>
    </recommendedName>
</protein>
<gene>
    <name evidence="8" type="ORF">Plec18167_004510</name>
</gene>
<reference evidence="8 9" key="1">
    <citation type="journal article" date="2024" name="IMA Fungus">
        <title>IMA Genome - F19 : A genome assembly and annotation guide to empower mycologists, including annotated draft genome sequences of Ceratocystis pirilliformis, Diaporthe australafricana, Fusarium ophioides, Paecilomyces lecythidis, and Sporothrix stenoceras.</title>
        <authorList>
            <person name="Aylward J."/>
            <person name="Wilson A.M."/>
            <person name="Visagie C.M."/>
            <person name="Spraker J."/>
            <person name="Barnes I."/>
            <person name="Buitendag C."/>
            <person name="Ceriani C."/>
            <person name="Del Mar Angel L."/>
            <person name="du Plessis D."/>
            <person name="Fuchs T."/>
            <person name="Gasser K."/>
            <person name="Kramer D."/>
            <person name="Li W."/>
            <person name="Munsamy K."/>
            <person name="Piso A."/>
            <person name="Price J.L."/>
            <person name="Sonnekus B."/>
            <person name="Thomas C."/>
            <person name="van der Nest A."/>
            <person name="van Dijk A."/>
            <person name="van Heerden A."/>
            <person name="van Vuuren N."/>
            <person name="Yilmaz N."/>
            <person name="Duong T.A."/>
            <person name="van der Merwe N.A."/>
            <person name="Wingfield M.J."/>
            <person name="Wingfield B.D."/>
        </authorList>
    </citation>
    <scope>NUCLEOTIDE SEQUENCE [LARGE SCALE GENOMIC DNA]</scope>
    <source>
        <strain evidence="8 9">CMW 18167</strain>
    </source>
</reference>
<keyword evidence="9" id="KW-1185">Reference proteome</keyword>
<keyword evidence="3" id="KW-0805">Transcription regulation</keyword>
<dbReference type="PROSITE" id="PS50048">
    <property type="entry name" value="ZN2_CY6_FUNGAL_2"/>
    <property type="match status" value="1"/>
</dbReference>
<dbReference type="SMART" id="SM00066">
    <property type="entry name" value="GAL4"/>
    <property type="match status" value="1"/>
</dbReference>
<evidence type="ECO:0000256" key="4">
    <source>
        <dbReference type="ARBA" id="ARBA00023125"/>
    </source>
</evidence>
<evidence type="ECO:0000256" key="6">
    <source>
        <dbReference type="ARBA" id="ARBA00023242"/>
    </source>
</evidence>
<dbReference type="CDD" id="cd00067">
    <property type="entry name" value="GAL4"/>
    <property type="match status" value="1"/>
</dbReference>
<dbReference type="Proteomes" id="UP001583193">
    <property type="component" value="Unassembled WGS sequence"/>
</dbReference>